<gene>
    <name evidence="1" type="ORF">ACAOBT_LOCUS5964</name>
</gene>
<proteinExistence type="predicted"/>
<accession>A0A9P0P458</accession>
<reference evidence="1" key="1">
    <citation type="submission" date="2022-03" db="EMBL/GenBank/DDBJ databases">
        <authorList>
            <person name="Sayadi A."/>
        </authorList>
    </citation>
    <scope>NUCLEOTIDE SEQUENCE</scope>
</reference>
<keyword evidence="2" id="KW-1185">Reference proteome</keyword>
<sequence length="34" mass="3997">MTPLLTSYHHGHNLYPNSDNEGIRWSTVNSRFDH</sequence>
<evidence type="ECO:0000313" key="2">
    <source>
        <dbReference type="Proteomes" id="UP001152888"/>
    </source>
</evidence>
<protein>
    <submittedName>
        <fullName evidence="1">Uncharacterized protein</fullName>
    </submittedName>
</protein>
<name>A0A9P0P458_ACAOB</name>
<comment type="caution">
    <text evidence="1">The sequence shown here is derived from an EMBL/GenBank/DDBJ whole genome shotgun (WGS) entry which is preliminary data.</text>
</comment>
<dbReference type="AlphaFoldDB" id="A0A9P0P458"/>
<evidence type="ECO:0000313" key="1">
    <source>
        <dbReference type="EMBL" id="CAH1964699.1"/>
    </source>
</evidence>
<dbReference type="Proteomes" id="UP001152888">
    <property type="component" value="Unassembled WGS sequence"/>
</dbReference>
<dbReference type="EMBL" id="CAKOFQ010006718">
    <property type="protein sequence ID" value="CAH1964699.1"/>
    <property type="molecule type" value="Genomic_DNA"/>
</dbReference>
<organism evidence="1 2">
    <name type="scientific">Acanthoscelides obtectus</name>
    <name type="common">Bean weevil</name>
    <name type="synonym">Bruchus obtectus</name>
    <dbReference type="NCBI Taxonomy" id="200917"/>
    <lineage>
        <taxon>Eukaryota</taxon>
        <taxon>Metazoa</taxon>
        <taxon>Ecdysozoa</taxon>
        <taxon>Arthropoda</taxon>
        <taxon>Hexapoda</taxon>
        <taxon>Insecta</taxon>
        <taxon>Pterygota</taxon>
        <taxon>Neoptera</taxon>
        <taxon>Endopterygota</taxon>
        <taxon>Coleoptera</taxon>
        <taxon>Polyphaga</taxon>
        <taxon>Cucujiformia</taxon>
        <taxon>Chrysomeloidea</taxon>
        <taxon>Chrysomelidae</taxon>
        <taxon>Bruchinae</taxon>
        <taxon>Bruchini</taxon>
        <taxon>Acanthoscelides</taxon>
    </lineage>
</organism>